<keyword evidence="1" id="KW-0812">Transmembrane</keyword>
<dbReference type="Proteomes" id="UP000663760">
    <property type="component" value="Chromosome 7"/>
</dbReference>
<keyword evidence="3" id="KW-1185">Reference proteome</keyword>
<keyword evidence="1" id="KW-0472">Membrane</keyword>
<gene>
    <name evidence="2" type="ORF">SI8410_07009729</name>
</gene>
<dbReference type="OrthoDB" id="1939324at2759"/>
<feature type="transmembrane region" description="Helical" evidence="1">
    <location>
        <begin position="25"/>
        <end position="50"/>
    </location>
</feature>
<keyword evidence="1" id="KW-1133">Transmembrane helix</keyword>
<reference evidence="2" key="1">
    <citation type="submission" date="2020-02" db="EMBL/GenBank/DDBJ databases">
        <authorList>
            <person name="Scholz U."/>
            <person name="Mascher M."/>
            <person name="Fiebig A."/>
        </authorList>
    </citation>
    <scope>NUCLEOTIDE SEQUENCE</scope>
</reference>
<evidence type="ECO:0000313" key="3">
    <source>
        <dbReference type="Proteomes" id="UP000663760"/>
    </source>
</evidence>
<proteinExistence type="predicted"/>
<accession>A0A7I8KMM8</accession>
<sequence length="287" mass="30033">MTAHTLRRSHPSLRRERERERELDVISLGGIVVVEVLVLVGGGVLVLLVLGDEVVHVALGLGELHLVHALGGVPVEESLAAEHDSELLGDPPEHLLDGGSTTVSETLGEGNTEKVNIILSGYSSRIFDISSVPIPDPVPPPSEWQIWKPAVAVLGLLADHVEDGIDELSSLGVVALCPVIPGAILTENEVIWAEDLAIGACAEAIHGAGLEVKEHSAGHVAASAGLVVVDVDPLQLQVGLADVPAGGVDAVLIADHLPELAADLVAALAGLYVKDLPHRFLFLECFF</sequence>
<dbReference type="EMBL" id="LR746270">
    <property type="protein sequence ID" value="CAA7399059.1"/>
    <property type="molecule type" value="Genomic_DNA"/>
</dbReference>
<protein>
    <submittedName>
        <fullName evidence="2">Uncharacterized protein</fullName>
    </submittedName>
</protein>
<evidence type="ECO:0000256" key="1">
    <source>
        <dbReference type="SAM" id="Phobius"/>
    </source>
</evidence>
<dbReference type="AlphaFoldDB" id="A0A7I8KMM8"/>
<evidence type="ECO:0000313" key="2">
    <source>
        <dbReference type="EMBL" id="CAA7399059.1"/>
    </source>
</evidence>
<name>A0A7I8KMM8_SPIIN</name>
<organism evidence="2 3">
    <name type="scientific">Spirodela intermedia</name>
    <name type="common">Intermediate duckweed</name>
    <dbReference type="NCBI Taxonomy" id="51605"/>
    <lineage>
        <taxon>Eukaryota</taxon>
        <taxon>Viridiplantae</taxon>
        <taxon>Streptophyta</taxon>
        <taxon>Embryophyta</taxon>
        <taxon>Tracheophyta</taxon>
        <taxon>Spermatophyta</taxon>
        <taxon>Magnoliopsida</taxon>
        <taxon>Liliopsida</taxon>
        <taxon>Araceae</taxon>
        <taxon>Lemnoideae</taxon>
        <taxon>Spirodela</taxon>
    </lineage>
</organism>